<dbReference type="InterPro" id="IPR001466">
    <property type="entry name" value="Beta-lactam-related"/>
</dbReference>
<dbReference type="Pfam" id="PF00144">
    <property type="entry name" value="Beta-lactamase"/>
    <property type="match status" value="1"/>
</dbReference>
<evidence type="ECO:0000259" key="1">
    <source>
        <dbReference type="Pfam" id="PF00144"/>
    </source>
</evidence>
<proteinExistence type="predicted"/>
<dbReference type="STRING" id="1179773.BN6_38420"/>
<name>K0K0T1_SACES</name>
<dbReference type="InterPro" id="IPR012338">
    <property type="entry name" value="Beta-lactam/transpept-like"/>
</dbReference>
<protein>
    <recommendedName>
        <fullName evidence="1">Beta-lactamase-related domain-containing protein</fullName>
    </recommendedName>
</protein>
<dbReference type="PATRIC" id="fig|1179773.3.peg.3843"/>
<reference evidence="2 3" key="1">
    <citation type="journal article" date="2012" name="BMC Genomics">
        <title>Complete genome sequence of Saccharothrix espanaensis DSM 44229T and comparison to the other completely sequenced Pseudonocardiaceae.</title>
        <authorList>
            <person name="Strobel T."/>
            <person name="Al-Dilaimi A."/>
            <person name="Blom J."/>
            <person name="Gessner A."/>
            <person name="Kalinowski J."/>
            <person name="Luzhetska M."/>
            <person name="Puhler A."/>
            <person name="Szczepanowski R."/>
            <person name="Bechthold A."/>
            <person name="Ruckert C."/>
        </authorList>
    </citation>
    <scope>NUCLEOTIDE SEQUENCE [LARGE SCALE GENOMIC DNA]</scope>
    <source>
        <strain evidence="3">ATCC 51144 / DSM 44229 / JCM 9112 / NBRC 15066 / NRRL 15764</strain>
    </source>
</reference>
<dbReference type="KEGG" id="sesp:BN6_38420"/>
<dbReference type="PANTHER" id="PTHR46825:SF12">
    <property type="entry name" value="PENICILLIN-BINDING PROTEIN 4"/>
    <property type="match status" value="1"/>
</dbReference>
<sequence>MFRWSVRGCSEWSSRFSDRRRSRYSWLFAGFRSVRVSAPEPGTPATAGPYPRGMKTTGVGMRPGDWPEVLADVDRQATWLRRSPDRMGLAGLMRLYDVPAVSIAVRQDGAEPWAGAYGVPFTGSADVVGPGTIFQACSISKHVAAFGALRLVDQGVLDLDEDVDAYLRSWRLPDSDGWRPTVTLRHLLAHTAGLSYNWFRGFGQDEPLPTITEVLHGQPPATSPPVRPTMVPGTAFRYSGSHYAVLQQLLEDVTGTGFADLVRSLVLDPLGLVDSSFDQDFPHRRGDVAHGHHVDGTPLRGGWRVQPELAGAGLWTTPADLTRLATELAHARTGDSALLSRELAVDATTPQVPGGYGLGTRVYDDGRFGHTGGNVGYSCWLATWPSSGTSMAVMLANDGADEVLWTLLTAAREVYDTPPVRAGAVDPVGEYRAWDGCTVTITDDAGALALQVPGQPPLPLHALPNGDWRTAALDGELTVRERGGEVVLELRQQDTVLTATRPLVRGATLEAAADVAADVAEGGA</sequence>
<dbReference type="Gene3D" id="3.40.710.10">
    <property type="entry name" value="DD-peptidase/beta-lactamase superfamily"/>
    <property type="match status" value="1"/>
</dbReference>
<dbReference type="PANTHER" id="PTHR46825">
    <property type="entry name" value="D-ALANYL-D-ALANINE-CARBOXYPEPTIDASE/ENDOPEPTIDASE AMPH"/>
    <property type="match status" value="1"/>
</dbReference>
<evidence type="ECO:0000313" key="3">
    <source>
        <dbReference type="Proteomes" id="UP000006281"/>
    </source>
</evidence>
<gene>
    <name evidence="2" type="ordered locus">BN6_38420</name>
</gene>
<evidence type="ECO:0000313" key="2">
    <source>
        <dbReference type="EMBL" id="CCH31132.1"/>
    </source>
</evidence>
<accession>K0K0T1</accession>
<keyword evidence="3" id="KW-1185">Reference proteome</keyword>
<dbReference type="Proteomes" id="UP000006281">
    <property type="component" value="Chromosome"/>
</dbReference>
<dbReference type="EMBL" id="HE804045">
    <property type="protein sequence ID" value="CCH31132.1"/>
    <property type="molecule type" value="Genomic_DNA"/>
</dbReference>
<dbReference type="AlphaFoldDB" id="K0K0T1"/>
<feature type="domain" description="Beta-lactamase-related" evidence="1">
    <location>
        <begin position="92"/>
        <end position="399"/>
    </location>
</feature>
<dbReference type="SUPFAM" id="SSF56601">
    <property type="entry name" value="beta-lactamase/transpeptidase-like"/>
    <property type="match status" value="1"/>
</dbReference>
<dbReference type="HOGENOM" id="CLU_519613_0_0_11"/>
<dbReference type="InterPro" id="IPR050491">
    <property type="entry name" value="AmpC-like"/>
</dbReference>
<dbReference type="eggNOG" id="COG1680">
    <property type="taxonomic scope" value="Bacteria"/>
</dbReference>
<organism evidence="2 3">
    <name type="scientific">Saccharothrix espanaensis (strain ATCC 51144 / DSM 44229 / JCM 9112 / NBRC 15066 / NRRL 15764)</name>
    <dbReference type="NCBI Taxonomy" id="1179773"/>
    <lineage>
        <taxon>Bacteria</taxon>
        <taxon>Bacillati</taxon>
        <taxon>Actinomycetota</taxon>
        <taxon>Actinomycetes</taxon>
        <taxon>Pseudonocardiales</taxon>
        <taxon>Pseudonocardiaceae</taxon>
        <taxon>Saccharothrix</taxon>
    </lineage>
</organism>